<dbReference type="AlphaFoldDB" id="C7QK29"/>
<dbReference type="Pfam" id="PF07336">
    <property type="entry name" value="ABATE"/>
    <property type="match status" value="1"/>
</dbReference>
<dbReference type="HOGENOM" id="CLU_087298_2_1_11"/>
<keyword evidence="3" id="KW-1185">Reference proteome</keyword>
<dbReference type="RefSeq" id="WP_015794832.1">
    <property type="nucleotide sequence ID" value="NC_013131.1"/>
</dbReference>
<evidence type="ECO:0000313" key="2">
    <source>
        <dbReference type="EMBL" id="ACU75103.1"/>
    </source>
</evidence>
<reference evidence="2 3" key="1">
    <citation type="journal article" date="2009" name="Stand. Genomic Sci.">
        <title>Complete genome sequence of Catenulispora acidiphila type strain (ID 139908).</title>
        <authorList>
            <person name="Copeland A."/>
            <person name="Lapidus A."/>
            <person name="Glavina Del Rio T."/>
            <person name="Nolan M."/>
            <person name="Lucas S."/>
            <person name="Chen F."/>
            <person name="Tice H."/>
            <person name="Cheng J.F."/>
            <person name="Bruce D."/>
            <person name="Goodwin L."/>
            <person name="Pitluck S."/>
            <person name="Mikhailova N."/>
            <person name="Pati A."/>
            <person name="Ivanova N."/>
            <person name="Mavromatis K."/>
            <person name="Chen A."/>
            <person name="Palaniappan K."/>
            <person name="Chain P."/>
            <person name="Land M."/>
            <person name="Hauser L."/>
            <person name="Chang Y.J."/>
            <person name="Jeffries C.D."/>
            <person name="Chertkov O."/>
            <person name="Brettin T."/>
            <person name="Detter J.C."/>
            <person name="Han C."/>
            <person name="Ali Z."/>
            <person name="Tindall B.J."/>
            <person name="Goker M."/>
            <person name="Bristow J."/>
            <person name="Eisen J.A."/>
            <person name="Markowitz V."/>
            <person name="Hugenholtz P."/>
            <person name="Kyrpides N.C."/>
            <person name="Klenk H.P."/>
        </authorList>
    </citation>
    <scope>NUCLEOTIDE SEQUENCE [LARGE SCALE GENOMIC DNA]</scope>
    <source>
        <strain evidence="3">DSM 44928 / JCM 14897 / NBRC 102108 / NRRL B-24433 / ID139908</strain>
    </source>
</reference>
<gene>
    <name evidence="2" type="ordered locus">Caci_6249</name>
</gene>
<accession>C7QK29</accession>
<dbReference type="PANTHER" id="PTHR35525">
    <property type="entry name" value="BLL6575 PROTEIN"/>
    <property type="match status" value="1"/>
</dbReference>
<dbReference type="KEGG" id="cai:Caci_6249"/>
<name>C7QK29_CATAD</name>
<dbReference type="Gene3D" id="1.10.3300.10">
    <property type="entry name" value="Jann2411-like domain"/>
    <property type="match status" value="1"/>
</dbReference>
<dbReference type="Pfam" id="PF11706">
    <property type="entry name" value="zf-CGNR"/>
    <property type="match status" value="1"/>
</dbReference>
<organism evidence="2 3">
    <name type="scientific">Catenulispora acidiphila (strain DSM 44928 / JCM 14897 / NBRC 102108 / NRRL B-24433 / ID139908)</name>
    <dbReference type="NCBI Taxonomy" id="479433"/>
    <lineage>
        <taxon>Bacteria</taxon>
        <taxon>Bacillati</taxon>
        <taxon>Actinomycetota</taxon>
        <taxon>Actinomycetes</taxon>
        <taxon>Catenulisporales</taxon>
        <taxon>Catenulisporaceae</taxon>
        <taxon>Catenulispora</taxon>
    </lineage>
</organism>
<evidence type="ECO:0000259" key="1">
    <source>
        <dbReference type="Pfam" id="PF11706"/>
    </source>
</evidence>
<dbReference type="Proteomes" id="UP000000851">
    <property type="component" value="Chromosome"/>
</dbReference>
<dbReference type="eggNOG" id="COG5516">
    <property type="taxonomic scope" value="Bacteria"/>
</dbReference>
<dbReference type="EMBL" id="CP001700">
    <property type="protein sequence ID" value="ACU75103.1"/>
    <property type="molecule type" value="Genomic_DNA"/>
</dbReference>
<feature type="domain" description="Zinc finger CGNR" evidence="1">
    <location>
        <begin position="139"/>
        <end position="175"/>
    </location>
</feature>
<dbReference type="PANTHER" id="PTHR35525:SF3">
    <property type="entry name" value="BLL6575 PROTEIN"/>
    <property type="match status" value="1"/>
</dbReference>
<protein>
    <recommendedName>
        <fullName evidence="1">Zinc finger CGNR domain-containing protein</fullName>
    </recommendedName>
</protein>
<evidence type="ECO:0000313" key="3">
    <source>
        <dbReference type="Proteomes" id="UP000000851"/>
    </source>
</evidence>
<proteinExistence type="predicted"/>
<dbReference type="SUPFAM" id="SSF160904">
    <property type="entry name" value="Jann2411-like"/>
    <property type="match status" value="1"/>
</dbReference>
<dbReference type="InterPro" id="IPR021005">
    <property type="entry name" value="Znf_CGNR"/>
</dbReference>
<dbReference type="InterPro" id="IPR023286">
    <property type="entry name" value="ABATE_dom_sf"/>
</dbReference>
<dbReference type="OrthoDB" id="3211108at2"/>
<dbReference type="InterPro" id="IPR010852">
    <property type="entry name" value="ABATE"/>
</dbReference>
<dbReference type="InParanoid" id="C7QK29"/>
<sequence length="181" mass="19161">MTEPLAVAFANTWYAVRGDEREGVGTPLDLAKWLDSQRLSAGVGEGGVGGGDVREFLTLRDAIRALLRATTEGEALPEAAKATLNTASEQAPSWPALAGSADSGYGVIEVSSADPLSAARARIARDAIAVLGGPLREDVRACHAPGCVQYFVKDHPRREWCSAACGNRARVARHYLKSKDS</sequence>
<dbReference type="STRING" id="479433.Caci_6249"/>